<dbReference type="RefSeq" id="XP_024740820.1">
    <property type="nucleotide sequence ID" value="XM_024871849.1"/>
</dbReference>
<keyword evidence="1" id="KW-0472">Membrane</keyword>
<keyword evidence="3" id="KW-1185">Reference proteome</keyword>
<sequence length="52" mass="5624">MRRWDGIITQDVLICSLSLIAMGFIAGLSSRVLVGSPKSGHVNQILVLLCQL</sequence>
<organism evidence="2 3">
    <name type="scientific">Hyaloscypha bicolor E</name>
    <dbReference type="NCBI Taxonomy" id="1095630"/>
    <lineage>
        <taxon>Eukaryota</taxon>
        <taxon>Fungi</taxon>
        <taxon>Dikarya</taxon>
        <taxon>Ascomycota</taxon>
        <taxon>Pezizomycotina</taxon>
        <taxon>Leotiomycetes</taxon>
        <taxon>Helotiales</taxon>
        <taxon>Hyaloscyphaceae</taxon>
        <taxon>Hyaloscypha</taxon>
        <taxon>Hyaloscypha bicolor</taxon>
    </lineage>
</organism>
<keyword evidence="1" id="KW-1133">Transmembrane helix</keyword>
<accession>A0A2J6TLM8</accession>
<proteinExistence type="predicted"/>
<evidence type="ECO:0000313" key="3">
    <source>
        <dbReference type="Proteomes" id="UP000235371"/>
    </source>
</evidence>
<keyword evidence="1" id="KW-0812">Transmembrane</keyword>
<feature type="transmembrane region" description="Helical" evidence="1">
    <location>
        <begin position="12"/>
        <end position="34"/>
    </location>
</feature>
<protein>
    <submittedName>
        <fullName evidence="2">Uncharacterized protein</fullName>
    </submittedName>
</protein>
<dbReference type="Proteomes" id="UP000235371">
    <property type="component" value="Unassembled WGS sequence"/>
</dbReference>
<gene>
    <name evidence="2" type="ORF">K444DRAFT_316260</name>
</gene>
<evidence type="ECO:0000313" key="2">
    <source>
        <dbReference type="EMBL" id="PMD63916.1"/>
    </source>
</evidence>
<dbReference type="AlphaFoldDB" id="A0A2J6TLM8"/>
<evidence type="ECO:0000256" key="1">
    <source>
        <dbReference type="SAM" id="Phobius"/>
    </source>
</evidence>
<dbReference type="GeneID" id="36579931"/>
<dbReference type="EMBL" id="KZ613777">
    <property type="protein sequence ID" value="PMD63916.1"/>
    <property type="molecule type" value="Genomic_DNA"/>
</dbReference>
<reference evidence="2 3" key="1">
    <citation type="submission" date="2016-04" db="EMBL/GenBank/DDBJ databases">
        <title>A degradative enzymes factory behind the ericoid mycorrhizal symbiosis.</title>
        <authorList>
            <consortium name="DOE Joint Genome Institute"/>
            <person name="Martino E."/>
            <person name="Morin E."/>
            <person name="Grelet G."/>
            <person name="Kuo A."/>
            <person name="Kohler A."/>
            <person name="Daghino S."/>
            <person name="Barry K."/>
            <person name="Choi C."/>
            <person name="Cichocki N."/>
            <person name="Clum A."/>
            <person name="Copeland A."/>
            <person name="Hainaut M."/>
            <person name="Haridas S."/>
            <person name="Labutti K."/>
            <person name="Lindquist E."/>
            <person name="Lipzen A."/>
            <person name="Khouja H.-R."/>
            <person name="Murat C."/>
            <person name="Ohm R."/>
            <person name="Olson A."/>
            <person name="Spatafora J."/>
            <person name="Veneault-Fourrey C."/>
            <person name="Henrissat B."/>
            <person name="Grigoriev I."/>
            <person name="Martin F."/>
            <person name="Perotto S."/>
        </authorList>
    </citation>
    <scope>NUCLEOTIDE SEQUENCE [LARGE SCALE GENOMIC DNA]</scope>
    <source>
        <strain evidence="2 3">E</strain>
    </source>
</reference>
<dbReference type="InParanoid" id="A0A2J6TLM8"/>
<name>A0A2J6TLM8_9HELO</name>